<name>A0AAD6RX49_9AGAR</name>
<feature type="region of interest" description="Disordered" evidence="1">
    <location>
        <begin position="109"/>
        <end position="132"/>
    </location>
</feature>
<feature type="region of interest" description="Disordered" evidence="1">
    <location>
        <begin position="1352"/>
        <end position="1397"/>
    </location>
</feature>
<dbReference type="SMART" id="SM00298">
    <property type="entry name" value="CHROMO"/>
    <property type="match status" value="1"/>
</dbReference>
<feature type="region of interest" description="Disordered" evidence="1">
    <location>
        <begin position="1121"/>
        <end position="1158"/>
    </location>
</feature>
<comment type="caution">
    <text evidence="3">The sequence shown here is derived from an EMBL/GenBank/DDBJ whole genome shotgun (WGS) entry which is preliminary data.</text>
</comment>
<feature type="compositionally biased region" description="Low complexity" evidence="1">
    <location>
        <begin position="1121"/>
        <end position="1135"/>
    </location>
</feature>
<dbReference type="InterPro" id="IPR023780">
    <property type="entry name" value="Chromo_domain"/>
</dbReference>
<dbReference type="CDD" id="cd00024">
    <property type="entry name" value="CD_CSD"/>
    <property type="match status" value="1"/>
</dbReference>
<dbReference type="InterPro" id="IPR000953">
    <property type="entry name" value="Chromo/chromo_shadow_dom"/>
</dbReference>
<proteinExistence type="predicted"/>
<feature type="compositionally biased region" description="Low complexity" evidence="1">
    <location>
        <begin position="921"/>
        <end position="937"/>
    </location>
</feature>
<dbReference type="PROSITE" id="PS50013">
    <property type="entry name" value="CHROMO_2"/>
    <property type="match status" value="1"/>
</dbReference>
<gene>
    <name evidence="3" type="ORF">C8F04DRAFT_1158593</name>
</gene>
<evidence type="ECO:0000313" key="4">
    <source>
        <dbReference type="Proteomes" id="UP001218188"/>
    </source>
</evidence>
<organism evidence="3 4">
    <name type="scientific">Mycena alexandri</name>
    <dbReference type="NCBI Taxonomy" id="1745969"/>
    <lineage>
        <taxon>Eukaryota</taxon>
        <taxon>Fungi</taxon>
        <taxon>Dikarya</taxon>
        <taxon>Basidiomycota</taxon>
        <taxon>Agaricomycotina</taxon>
        <taxon>Agaricomycetes</taxon>
        <taxon>Agaricomycetidae</taxon>
        <taxon>Agaricales</taxon>
        <taxon>Marasmiineae</taxon>
        <taxon>Mycenaceae</taxon>
        <taxon>Mycena</taxon>
    </lineage>
</organism>
<evidence type="ECO:0000313" key="3">
    <source>
        <dbReference type="EMBL" id="KAJ7016984.1"/>
    </source>
</evidence>
<dbReference type="SUPFAM" id="SSF54160">
    <property type="entry name" value="Chromo domain-like"/>
    <property type="match status" value="1"/>
</dbReference>
<dbReference type="InterPro" id="IPR016197">
    <property type="entry name" value="Chromo-like_dom_sf"/>
</dbReference>
<evidence type="ECO:0000256" key="1">
    <source>
        <dbReference type="SAM" id="MobiDB-lite"/>
    </source>
</evidence>
<protein>
    <recommendedName>
        <fullName evidence="2">Chromo domain-containing protein</fullName>
    </recommendedName>
</protein>
<dbReference type="EMBL" id="JARJCM010000448">
    <property type="protein sequence ID" value="KAJ7016984.1"/>
    <property type="molecule type" value="Genomic_DNA"/>
</dbReference>
<dbReference type="GO" id="GO:0006338">
    <property type="term" value="P:chromatin remodeling"/>
    <property type="evidence" value="ECO:0007669"/>
    <property type="project" value="UniProtKB-ARBA"/>
</dbReference>
<keyword evidence="4" id="KW-1185">Reference proteome</keyword>
<dbReference type="Gene3D" id="2.40.50.40">
    <property type="match status" value="1"/>
</dbReference>
<accession>A0AAD6RX49</accession>
<feature type="compositionally biased region" description="Basic residues" evidence="1">
    <location>
        <begin position="1352"/>
        <end position="1368"/>
    </location>
</feature>
<dbReference type="Pfam" id="PF00385">
    <property type="entry name" value="Chromo"/>
    <property type="match status" value="1"/>
</dbReference>
<evidence type="ECO:0000259" key="2">
    <source>
        <dbReference type="PROSITE" id="PS50013"/>
    </source>
</evidence>
<feature type="region of interest" description="Disordered" evidence="1">
    <location>
        <begin position="914"/>
        <end position="1065"/>
    </location>
</feature>
<feature type="domain" description="Chromo" evidence="2">
    <location>
        <begin position="1067"/>
        <end position="1114"/>
    </location>
</feature>
<sequence length="2021" mass="222568">MSSLVDLQGLLSQLEQLNLNSLDPQLEQQLLVTATAVKSTLNAATIPMPIAPPSGLAPARTGILEARDTAPSSTIEFEAASLGGFTPGTTVLTETSAAAMLSSEINSPNKISTSTAAPLSLEANKPPEETPIREPRRAFPWVALNPDDYPPPEKAYIKKGQRREFGIPLKGVLPLEPPLHLFQWPEESLSTRGKPDIERLVPAPPAEPPQEGCYPQAPDYICNTEPDRSYRAGYRFAAPFYPSEREDLKRKMLDVRMPPKVTPTKFDMETCSFLPEPIPGMVKLPLGIPLVHHINGDPKRAVTVVCAHTLETLMGYEEGPQVAALIPRLMELTWGKAESDEGPAIPAVFQLPFMQKNLRSKNGAAMKGVVDGDGSFNLASTHGEGEGHGYFMPAVQTNTPETAAIQNEIRTILGKLFRLIAPTSVSRFEWDMMEFAGLQNNVVAFGGLEPGPTSCQANASVAANVYSLPGLEDGGVVGAEDGGGIDAPAATQTIDAPAATIDAPAATQTIDAPAVTQTIDAPATTRPINAPAATRTLDLANYLFNMFKKAMNLEDSIGPQGSPHLDPKDDLLWFTLFVLFLRLPPGSDMGAFLWLRGGIYLREVDTYVLFATFKGQDIHTGSAPSYVKQLKDAMISMDAAKTLFKQFGDHIRCGYVLYPSMGATTHSTQHLYTPSLRFVHHPSDGRDRQYYMTGDGPNVLGDRRAQANRFGQEGAFGFKNWFAQANVDLGISVNTLLESATYRDEKGVLRALRGTEMDVDDDEQYKMITLYRRFYFWWLDVLSTYSLGITKADFKAHQKALKARIEGGAPRPKVLPTEHNILPRLRHHIPSVESSHVIRRIISRRQQGAEALWTVVLEGSEEDIDVVEKNTPWLSVGENGVKCLQYILKYGTGPPPQTTPASAGIEIPSTESNFVSHAPPAVNSGSSNVVTANSSSTEPLIRPLLPRTDPAVHASTSTQGGSSAQAGALLKRKRGHQQEPTVDSDGAQVISDTEPEGNSKRRRKKNLNTVVSDSESEQPPPQKPKRKRKTPVFSESEMSEMEEQPQGKGKEPLFLPSDHEDSDVDEFEVEEIIAWRDQEGETEWLVRWKGFGPEDDTWLGLDRLDGAHELLHAFNHDHGLSLPSGSTPSSTHSTPSPAPSSDEEFPEPKPGNPRGRRVSRLIGGDIEEAWKPDKKALNTEFLGRLLDPVTLLQERTDLEVAAKVLEQKQNIRLAGTESSRDIASRIVDQIEVHNDLSTQMYFELPSVAAGTWGSRLARLTLECVANIGTNVPNLVSVGQIQDLVSRGIRSQVCRALVATYQWLVHLGPSLAAHLIAVHEDKGVDSLREEFPALAPMVEHVLGFVGEERAWRQRKVSSKGKKTRGRKPARQVGRPRTVDLSPAEGTEEPQAPAKKPSTYARAPKDLWGLLPSAKSSTIALAVPPANTKMVTDEQVRQVAITTLCQLWDDNLILDPMRAVDEYFGKQRIKKSASARVNVRERCITRGAILQSLADAFGDGIFACSAMQSFLIQPSRLFASNLARDTLFARAVERDEYGTLKALDDHLAGVLAEAPEVRDACMELAELVHRGLLSLKLGRSMSDEEYENPYTYSTSEHSLSTLSLSATKGKPRVRKHLPDIRPTLATLLPKIPEFGVAAIIVREALSERRDKPATPGTTVFRRLLTAHHPSTGAPTRQDRDQMDPIRADLQSFRWLRKLIPFDELRTGSGLSSLLVYMGTGQGSGTLEFLENRDVVPGKMHFKSLDEAVEVFTVMENRAVSFPNMEIKYENPCVYGQVNSWYSLHPKYSVRGQTVELTIREKLGAYFEEELQTRWVALVGPDSPKPEWEDVLRWILHSELRGFGSGLGALQFANNIVLAGLANPPSPATMAQWIYLNKGFGAFAGLKALGFQLPDNASPAAVRAAFFCFYKWFETYLTEEDKETVHFGTIFAEQLLCKVGRWKKRMMKSMGKKDLSVMARPLFEGKPWTPGENWDDHTKWPIPSAQDFPLSVFKSIVEDGFVAILFSILVFPSSLRLIGGQNLT</sequence>
<feature type="compositionally biased region" description="Polar residues" evidence="1">
    <location>
        <begin position="954"/>
        <end position="965"/>
    </location>
</feature>
<reference evidence="3" key="1">
    <citation type="submission" date="2023-03" db="EMBL/GenBank/DDBJ databases">
        <title>Massive genome expansion in bonnet fungi (Mycena s.s.) driven by repeated elements and novel gene families across ecological guilds.</title>
        <authorList>
            <consortium name="Lawrence Berkeley National Laboratory"/>
            <person name="Harder C.B."/>
            <person name="Miyauchi S."/>
            <person name="Viragh M."/>
            <person name="Kuo A."/>
            <person name="Thoen E."/>
            <person name="Andreopoulos B."/>
            <person name="Lu D."/>
            <person name="Skrede I."/>
            <person name="Drula E."/>
            <person name="Henrissat B."/>
            <person name="Morin E."/>
            <person name="Kohler A."/>
            <person name="Barry K."/>
            <person name="LaButti K."/>
            <person name="Morin E."/>
            <person name="Salamov A."/>
            <person name="Lipzen A."/>
            <person name="Mereny Z."/>
            <person name="Hegedus B."/>
            <person name="Baldrian P."/>
            <person name="Stursova M."/>
            <person name="Weitz H."/>
            <person name="Taylor A."/>
            <person name="Grigoriev I.V."/>
            <person name="Nagy L.G."/>
            <person name="Martin F."/>
            <person name="Kauserud H."/>
        </authorList>
    </citation>
    <scope>NUCLEOTIDE SEQUENCE</scope>
    <source>
        <strain evidence="3">CBHHK200</strain>
    </source>
</reference>
<dbReference type="Proteomes" id="UP001218188">
    <property type="component" value="Unassembled WGS sequence"/>
</dbReference>